<sequence length="386" mass="44068">MAQINFDKIETELTSQSKTHPWIARHIHIYHGIRDIFLAAGDGPESVEIASVAIADLIAKSVCDDEEDEDDDRHRLAEKDADADSEKEWYPPVDYAAWYIMIRFLVGELMPGHPWHSALARAVGELERFGIDERREGGKMWKGMYSLRVLVVDFFDGWFPSPDEEDTTSPSLRLTKLRTWKSLIAWMSQLPVSLRLTSHALYTIEDSILERFPSDDDPDGDDARLWGVLEWFICRSDALLELMSPSPEEIISETDAKYPHSRIPERHKMIGPRCRDKVSYPYCRARWEFWKRRLADMAEEEYVFDPEKTQRIAKALEAMEAAEDRLELKKTGAPLAEQGVELDTGGKGRDLEAGEELLFTLDTDDLGGRSMLYAMPGVVGKQMVLG</sequence>
<accession>A0AAJ0B8G1</accession>
<dbReference type="EMBL" id="MU839837">
    <property type="protein sequence ID" value="KAK1753601.1"/>
    <property type="molecule type" value="Genomic_DNA"/>
</dbReference>
<organism evidence="1 2">
    <name type="scientific">Echria macrotheca</name>
    <dbReference type="NCBI Taxonomy" id="438768"/>
    <lineage>
        <taxon>Eukaryota</taxon>
        <taxon>Fungi</taxon>
        <taxon>Dikarya</taxon>
        <taxon>Ascomycota</taxon>
        <taxon>Pezizomycotina</taxon>
        <taxon>Sordariomycetes</taxon>
        <taxon>Sordariomycetidae</taxon>
        <taxon>Sordariales</taxon>
        <taxon>Schizotheciaceae</taxon>
        <taxon>Echria</taxon>
    </lineage>
</organism>
<keyword evidence="2" id="KW-1185">Reference proteome</keyword>
<proteinExistence type="predicted"/>
<evidence type="ECO:0000313" key="1">
    <source>
        <dbReference type="EMBL" id="KAK1753601.1"/>
    </source>
</evidence>
<dbReference type="Proteomes" id="UP001239445">
    <property type="component" value="Unassembled WGS sequence"/>
</dbReference>
<reference evidence="1" key="1">
    <citation type="submission" date="2023-06" db="EMBL/GenBank/DDBJ databases">
        <title>Genome-scale phylogeny and comparative genomics of the fungal order Sordariales.</title>
        <authorList>
            <consortium name="Lawrence Berkeley National Laboratory"/>
            <person name="Hensen N."/>
            <person name="Bonometti L."/>
            <person name="Westerberg I."/>
            <person name="Brannstrom I.O."/>
            <person name="Guillou S."/>
            <person name="Cros-Aarteil S."/>
            <person name="Calhoun S."/>
            <person name="Haridas S."/>
            <person name="Kuo A."/>
            <person name="Mondo S."/>
            <person name="Pangilinan J."/>
            <person name="Riley R."/>
            <person name="Labutti K."/>
            <person name="Andreopoulos B."/>
            <person name="Lipzen A."/>
            <person name="Chen C."/>
            <person name="Yanf M."/>
            <person name="Daum C."/>
            <person name="Ng V."/>
            <person name="Clum A."/>
            <person name="Steindorff A."/>
            <person name="Ohm R."/>
            <person name="Martin F."/>
            <person name="Silar P."/>
            <person name="Natvig D."/>
            <person name="Lalanne C."/>
            <person name="Gautier V."/>
            <person name="Ament-Velasquez S.L."/>
            <person name="Kruys A."/>
            <person name="Hutchinson M.I."/>
            <person name="Powell A.J."/>
            <person name="Barry K."/>
            <person name="Miller A.N."/>
            <person name="Grigoriev I.V."/>
            <person name="Debuchy R."/>
            <person name="Gladieux P."/>
            <person name="Thoren M.H."/>
            <person name="Johannesson H."/>
        </authorList>
    </citation>
    <scope>NUCLEOTIDE SEQUENCE</scope>
    <source>
        <strain evidence="1">PSN4</strain>
    </source>
</reference>
<dbReference type="Pfam" id="PF12311">
    <property type="entry name" value="DUF3632"/>
    <property type="match status" value="1"/>
</dbReference>
<dbReference type="InterPro" id="IPR022085">
    <property type="entry name" value="OpdG"/>
</dbReference>
<evidence type="ECO:0000313" key="2">
    <source>
        <dbReference type="Proteomes" id="UP001239445"/>
    </source>
</evidence>
<protein>
    <submittedName>
        <fullName evidence="1">Uncharacterized protein</fullName>
    </submittedName>
</protein>
<gene>
    <name evidence="1" type="ORF">QBC47DRAFT_430403</name>
</gene>
<name>A0AAJ0B8G1_9PEZI</name>
<dbReference type="AlphaFoldDB" id="A0AAJ0B8G1"/>
<comment type="caution">
    <text evidence="1">The sequence shown here is derived from an EMBL/GenBank/DDBJ whole genome shotgun (WGS) entry which is preliminary data.</text>
</comment>